<dbReference type="InterPro" id="IPR027417">
    <property type="entry name" value="P-loop_NTPase"/>
</dbReference>
<dbReference type="GO" id="GO:0009294">
    <property type="term" value="P:DNA-mediated transformation"/>
    <property type="evidence" value="ECO:0007669"/>
    <property type="project" value="InterPro"/>
</dbReference>
<comment type="similarity">
    <text evidence="1">Belongs to the Mg-chelatase subunits D/I family. ComM subfamily.</text>
</comment>
<dbReference type="Proteomes" id="UP000422764">
    <property type="component" value="Chromosome"/>
</dbReference>
<dbReference type="PANTHER" id="PTHR32039">
    <property type="entry name" value="MAGNESIUM-CHELATASE SUBUNIT CHLI"/>
    <property type="match status" value="1"/>
</dbReference>
<evidence type="ECO:0000313" key="4">
    <source>
        <dbReference type="Proteomes" id="UP000422764"/>
    </source>
</evidence>
<reference evidence="3 4" key="1">
    <citation type="submission" date="2019-12" db="EMBL/GenBank/DDBJ databases">
        <title>Genome sequenceing of Clostridium bovifaecis.</title>
        <authorList>
            <person name="Yao Y."/>
        </authorList>
    </citation>
    <scope>NUCLEOTIDE SEQUENCE [LARGE SCALE GENOMIC DNA]</scope>
    <source>
        <strain evidence="3 4">BXX</strain>
    </source>
</reference>
<dbReference type="InterPro" id="IPR014721">
    <property type="entry name" value="Ribsml_uS5_D2-typ_fold_subgr"/>
</dbReference>
<accession>A0A6I6FDC4</accession>
<gene>
    <name evidence="3" type="ORF">GOM49_12775</name>
</gene>
<dbReference type="Pfam" id="PF13541">
    <property type="entry name" value="ChlI"/>
    <property type="match status" value="1"/>
</dbReference>
<evidence type="ECO:0000256" key="1">
    <source>
        <dbReference type="ARBA" id="ARBA00006354"/>
    </source>
</evidence>
<dbReference type="SUPFAM" id="SSF54211">
    <property type="entry name" value="Ribosomal protein S5 domain 2-like"/>
    <property type="match status" value="1"/>
</dbReference>
<sequence length="616" mass="68589">MASVINSFAISGIDAYMVKIETDTIYGQPSVSVVGLGDTAVKESRERLEAAINHEKYEFPKMKVVINLAPCDMKKSGSHFDLGMAIGILLQTKQITVDEINKFGFIGELSLNGELRPCSGILPMAIEAKKRNITNLIIPKDNLKEASLVKDINIFAFNTLYDVVRFLEDSSTYTSLEDYKDEHKIQKEYLFDFSDVQGQDSAIEYIVAAASGGHNIIMSGSPGCGKSMIAKRIPTILPSMSEEESLEVTKIYSAAGLLKNKGSLVTQRPFRSPHHNASMNSLIGGGNNAMPGEISLSHNGVLFLDEIAEFNRKTLEALRQPMEDGIVTVSRVKSTNTYPANFMLVAAMNPCPCGYYGNEKCHCTDYEVIKYRQKISGPILDRIDIQKYVQPVDFMELSTSSRGVSSKELRSRVEKARGIQMDRYKGIEGVNCNSQMTSALIKEYCVLDVEGKRLLQLAYDRFKFSARSYHKYLKVARTFADMDESKNIRKEDILSGALITAQYAKEQNKKVFAVPNNIYSNESKGTNKLISEGASIYLTPIQLLLDNSSNSFLPIKAAASYVSAEERNILDIIKNKSYTIDEITILLKKDKEIILNTLFSMELSGRIRCIGGRYSL</sequence>
<dbReference type="Gene3D" id="3.40.50.300">
    <property type="entry name" value="P-loop containing nucleotide triphosphate hydrolases"/>
    <property type="match status" value="1"/>
</dbReference>
<dbReference type="GO" id="GO:0005524">
    <property type="term" value="F:ATP binding"/>
    <property type="evidence" value="ECO:0007669"/>
    <property type="project" value="InterPro"/>
</dbReference>
<dbReference type="InterPro" id="IPR004482">
    <property type="entry name" value="Mg_chelat-rel"/>
</dbReference>
<dbReference type="AlphaFoldDB" id="A0A6I6FDC4"/>
<evidence type="ECO:0000313" key="3">
    <source>
        <dbReference type="EMBL" id="QGU95855.1"/>
    </source>
</evidence>
<dbReference type="InterPro" id="IPR003593">
    <property type="entry name" value="AAA+_ATPase"/>
</dbReference>
<dbReference type="InterPro" id="IPR000523">
    <property type="entry name" value="Mg_chelatse_chII-like_cat_dom"/>
</dbReference>
<organism evidence="3 4">
    <name type="scientific">Clostridium bovifaecis</name>
    <dbReference type="NCBI Taxonomy" id="2184719"/>
    <lineage>
        <taxon>Bacteria</taxon>
        <taxon>Bacillati</taxon>
        <taxon>Bacillota</taxon>
        <taxon>Clostridia</taxon>
        <taxon>Eubacteriales</taxon>
        <taxon>Clostridiaceae</taxon>
        <taxon>Clostridium</taxon>
    </lineage>
</organism>
<dbReference type="Pfam" id="PF13335">
    <property type="entry name" value="Mg_chelatase_C"/>
    <property type="match status" value="1"/>
</dbReference>
<dbReference type="SMART" id="SM00382">
    <property type="entry name" value="AAA"/>
    <property type="match status" value="1"/>
</dbReference>
<dbReference type="InterPro" id="IPR045006">
    <property type="entry name" value="CHLI-like"/>
</dbReference>
<dbReference type="SUPFAM" id="SSF52540">
    <property type="entry name" value="P-loop containing nucleoside triphosphate hydrolases"/>
    <property type="match status" value="1"/>
</dbReference>
<name>A0A6I6FDC4_9CLOT</name>
<proteinExistence type="inferred from homology"/>
<dbReference type="EMBL" id="CP046522">
    <property type="protein sequence ID" value="QGU95855.1"/>
    <property type="molecule type" value="Genomic_DNA"/>
</dbReference>
<dbReference type="PANTHER" id="PTHR32039:SF7">
    <property type="entry name" value="COMPETENCE PROTEIN COMM"/>
    <property type="match status" value="1"/>
</dbReference>
<keyword evidence="4" id="KW-1185">Reference proteome</keyword>
<dbReference type="InterPro" id="IPR020568">
    <property type="entry name" value="Ribosomal_Su5_D2-typ_SF"/>
</dbReference>
<dbReference type="Pfam" id="PF01078">
    <property type="entry name" value="Mg_chelatase"/>
    <property type="match status" value="1"/>
</dbReference>
<dbReference type="Gene3D" id="3.30.230.10">
    <property type="match status" value="1"/>
</dbReference>
<dbReference type="NCBIfam" id="TIGR00368">
    <property type="entry name" value="YifB family Mg chelatase-like AAA ATPase"/>
    <property type="match status" value="1"/>
</dbReference>
<dbReference type="InterPro" id="IPR025158">
    <property type="entry name" value="Mg_chelat-rel_C"/>
</dbReference>
<evidence type="ECO:0000259" key="2">
    <source>
        <dbReference type="SMART" id="SM00382"/>
    </source>
</evidence>
<protein>
    <submittedName>
        <fullName evidence="3">YifB family Mg chelatase-like AAA ATPase</fullName>
    </submittedName>
</protein>
<feature type="domain" description="AAA+ ATPase" evidence="2">
    <location>
        <begin position="212"/>
        <end position="393"/>
    </location>
</feature>